<proteinExistence type="predicted"/>
<evidence type="ECO:0000313" key="1">
    <source>
        <dbReference type="EMBL" id="HIW02488.1"/>
    </source>
</evidence>
<accession>A0A9D1Q1I8</accession>
<reference evidence="1" key="1">
    <citation type="journal article" date="2021" name="PeerJ">
        <title>Extensive microbial diversity within the chicken gut microbiome revealed by metagenomics and culture.</title>
        <authorList>
            <person name="Gilroy R."/>
            <person name="Ravi A."/>
            <person name="Getino M."/>
            <person name="Pursley I."/>
            <person name="Horton D.L."/>
            <person name="Alikhan N.F."/>
            <person name="Baker D."/>
            <person name="Gharbi K."/>
            <person name="Hall N."/>
            <person name="Watson M."/>
            <person name="Adriaenssens E.M."/>
            <person name="Foster-Nyarko E."/>
            <person name="Jarju S."/>
            <person name="Secka A."/>
            <person name="Antonio M."/>
            <person name="Oren A."/>
            <person name="Chaudhuri R.R."/>
            <person name="La Ragione R."/>
            <person name="Hildebrand F."/>
            <person name="Pallen M.J."/>
        </authorList>
    </citation>
    <scope>NUCLEOTIDE SEQUENCE</scope>
    <source>
        <strain evidence="1">12435</strain>
    </source>
</reference>
<dbReference type="Pfam" id="PF07873">
    <property type="entry name" value="YabP"/>
    <property type="match status" value="1"/>
</dbReference>
<gene>
    <name evidence="1" type="ORF">H9892_04030</name>
</gene>
<organism evidence="1 2">
    <name type="scientific">Candidatus Protoclostridium stercorigallinarum</name>
    <dbReference type="NCBI Taxonomy" id="2838741"/>
    <lineage>
        <taxon>Bacteria</taxon>
        <taxon>Bacillati</taxon>
        <taxon>Bacillota</taxon>
        <taxon>Clostridia</taxon>
        <taxon>Candidatus Protoclostridium</taxon>
    </lineage>
</organism>
<dbReference type="InterPro" id="IPR038705">
    <property type="entry name" value="YabP_sf"/>
</dbReference>
<dbReference type="InterPro" id="IPR022476">
    <property type="entry name" value="Spore_YabP/YqfC"/>
</dbReference>
<dbReference type="Gene3D" id="2.60.40.2000">
    <property type="match status" value="1"/>
</dbReference>
<sequence>MENKKHSITAEARSRTLITGVEKVIDSSPAEINMTTTDGPLSVRGEGLHIKAFSAESGELTFEGRVDKMEYRSGKKNILGRIFK</sequence>
<dbReference type="Proteomes" id="UP000823990">
    <property type="component" value="Unassembled WGS sequence"/>
</dbReference>
<protein>
    <submittedName>
        <fullName evidence="1">Sporulation protein YabP</fullName>
    </submittedName>
</protein>
<reference evidence="1" key="2">
    <citation type="submission" date="2021-04" db="EMBL/GenBank/DDBJ databases">
        <authorList>
            <person name="Gilroy R."/>
        </authorList>
    </citation>
    <scope>NUCLEOTIDE SEQUENCE</scope>
    <source>
        <strain evidence="1">12435</strain>
    </source>
</reference>
<dbReference type="EMBL" id="DXHS01000068">
    <property type="protein sequence ID" value="HIW02488.1"/>
    <property type="molecule type" value="Genomic_DNA"/>
</dbReference>
<name>A0A9D1Q1I8_9FIRM</name>
<dbReference type="AlphaFoldDB" id="A0A9D1Q1I8"/>
<comment type="caution">
    <text evidence="1">The sequence shown here is derived from an EMBL/GenBank/DDBJ whole genome shotgun (WGS) entry which is preliminary data.</text>
</comment>
<evidence type="ECO:0000313" key="2">
    <source>
        <dbReference type="Proteomes" id="UP000823990"/>
    </source>
</evidence>